<dbReference type="Proteomes" id="UP000540412">
    <property type="component" value="Unassembled WGS sequence"/>
</dbReference>
<proteinExistence type="predicted"/>
<dbReference type="PROSITE" id="PS50977">
    <property type="entry name" value="HTH_TETR_2"/>
    <property type="match status" value="1"/>
</dbReference>
<feature type="domain" description="HTH tetR-type" evidence="5">
    <location>
        <begin position="13"/>
        <end position="73"/>
    </location>
</feature>
<dbReference type="GO" id="GO:0003700">
    <property type="term" value="F:DNA-binding transcription factor activity"/>
    <property type="evidence" value="ECO:0007669"/>
    <property type="project" value="TreeGrafter"/>
</dbReference>
<feature type="DNA-binding region" description="H-T-H motif" evidence="4">
    <location>
        <begin position="36"/>
        <end position="55"/>
    </location>
</feature>
<reference evidence="6 7" key="1">
    <citation type="submission" date="2020-08" db="EMBL/GenBank/DDBJ databases">
        <title>Sequencing the genomes of 1000 actinobacteria strains.</title>
        <authorList>
            <person name="Klenk H.-P."/>
        </authorList>
    </citation>
    <scope>NUCLEOTIDE SEQUENCE [LARGE SCALE GENOMIC DNA]</scope>
    <source>
        <strain evidence="6 7">DSM 43582</strain>
    </source>
</reference>
<evidence type="ECO:0000256" key="4">
    <source>
        <dbReference type="PROSITE-ProRule" id="PRU00335"/>
    </source>
</evidence>
<dbReference type="InterPro" id="IPR041347">
    <property type="entry name" value="MftR_C"/>
</dbReference>
<accession>A0A7W9UK89</accession>
<keyword evidence="7" id="KW-1185">Reference proteome</keyword>
<evidence type="ECO:0000313" key="7">
    <source>
        <dbReference type="Proteomes" id="UP000540412"/>
    </source>
</evidence>
<sequence length="200" mass="21385">MDSPPPLRARRRAQLTKEIRRTALRLFARHGFDAVTVDDIVAAAAISKSTFFRVVAGKDSLLVDPLLENVAAVVAAFAARPATEQVTDALIAAMVDRVTAAESADIELWCTAIRTAPHLLGRVALIGPDDRAALIEAAARRMGTSADPATDPRPGLLVTVALAAGEFAFRTWITAPGETPLPELVENALRTVLTPDWTTR</sequence>
<dbReference type="Gene3D" id="1.10.10.60">
    <property type="entry name" value="Homeodomain-like"/>
    <property type="match status" value="1"/>
</dbReference>
<dbReference type="Pfam" id="PF17754">
    <property type="entry name" value="TetR_C_14"/>
    <property type="match status" value="1"/>
</dbReference>
<keyword evidence="2 4" id="KW-0238">DNA-binding</keyword>
<keyword evidence="1" id="KW-0805">Transcription regulation</keyword>
<dbReference type="GO" id="GO:0000976">
    <property type="term" value="F:transcription cis-regulatory region binding"/>
    <property type="evidence" value="ECO:0007669"/>
    <property type="project" value="TreeGrafter"/>
</dbReference>
<evidence type="ECO:0000259" key="5">
    <source>
        <dbReference type="PROSITE" id="PS50977"/>
    </source>
</evidence>
<comment type="caution">
    <text evidence="6">The sequence shown here is derived from an EMBL/GenBank/DDBJ whole genome shotgun (WGS) entry which is preliminary data.</text>
</comment>
<dbReference type="EMBL" id="JACHIT010000002">
    <property type="protein sequence ID" value="MBB5916186.1"/>
    <property type="molecule type" value="Genomic_DNA"/>
</dbReference>
<dbReference type="SUPFAM" id="SSF46689">
    <property type="entry name" value="Homeodomain-like"/>
    <property type="match status" value="1"/>
</dbReference>
<evidence type="ECO:0000313" key="6">
    <source>
        <dbReference type="EMBL" id="MBB5916186.1"/>
    </source>
</evidence>
<evidence type="ECO:0000256" key="1">
    <source>
        <dbReference type="ARBA" id="ARBA00023015"/>
    </source>
</evidence>
<dbReference type="PANTHER" id="PTHR30055:SF238">
    <property type="entry name" value="MYCOFACTOCIN BIOSYNTHESIS TRANSCRIPTIONAL REGULATOR MFTR-RELATED"/>
    <property type="match status" value="1"/>
</dbReference>
<evidence type="ECO:0000256" key="2">
    <source>
        <dbReference type="ARBA" id="ARBA00023125"/>
    </source>
</evidence>
<dbReference type="RefSeq" id="WP_040752364.1">
    <property type="nucleotide sequence ID" value="NZ_JACHIT010000002.1"/>
</dbReference>
<dbReference type="InterPro" id="IPR009057">
    <property type="entry name" value="Homeodomain-like_sf"/>
</dbReference>
<dbReference type="PANTHER" id="PTHR30055">
    <property type="entry name" value="HTH-TYPE TRANSCRIPTIONAL REGULATOR RUTR"/>
    <property type="match status" value="1"/>
</dbReference>
<dbReference type="InterPro" id="IPR001647">
    <property type="entry name" value="HTH_TetR"/>
</dbReference>
<protein>
    <submittedName>
        <fullName evidence="6">AcrR family transcriptional regulator</fullName>
    </submittedName>
</protein>
<evidence type="ECO:0000256" key="3">
    <source>
        <dbReference type="ARBA" id="ARBA00023163"/>
    </source>
</evidence>
<organism evidence="6 7">
    <name type="scientific">Nocardia transvalensis</name>
    <dbReference type="NCBI Taxonomy" id="37333"/>
    <lineage>
        <taxon>Bacteria</taxon>
        <taxon>Bacillati</taxon>
        <taxon>Actinomycetota</taxon>
        <taxon>Actinomycetes</taxon>
        <taxon>Mycobacteriales</taxon>
        <taxon>Nocardiaceae</taxon>
        <taxon>Nocardia</taxon>
    </lineage>
</organism>
<dbReference type="Gene3D" id="1.10.357.10">
    <property type="entry name" value="Tetracycline Repressor, domain 2"/>
    <property type="match status" value="1"/>
</dbReference>
<name>A0A7W9UK89_9NOCA</name>
<dbReference type="InterPro" id="IPR050109">
    <property type="entry name" value="HTH-type_TetR-like_transc_reg"/>
</dbReference>
<dbReference type="AlphaFoldDB" id="A0A7W9UK89"/>
<gene>
    <name evidence="6" type="ORF">BJY24_005098</name>
</gene>
<keyword evidence="3" id="KW-0804">Transcription</keyword>
<dbReference type="Pfam" id="PF00440">
    <property type="entry name" value="TetR_N"/>
    <property type="match status" value="1"/>
</dbReference>